<proteinExistence type="predicted"/>
<dbReference type="EMBL" id="JBBKAI010000002">
    <property type="protein sequence ID" value="MEJ8659303.1"/>
    <property type="molecule type" value="Genomic_DNA"/>
</dbReference>
<name>A0ACC6QLK3_9ACTN</name>
<dbReference type="Proteomes" id="UP001375539">
    <property type="component" value="Unassembled WGS sequence"/>
</dbReference>
<evidence type="ECO:0000313" key="2">
    <source>
        <dbReference type="Proteomes" id="UP001375539"/>
    </source>
</evidence>
<gene>
    <name evidence="1" type="ORF">WKI58_22760</name>
</gene>
<accession>A0ACC6QLK3</accession>
<protein>
    <submittedName>
        <fullName evidence="1">Uncharacterized protein</fullName>
    </submittedName>
</protein>
<reference evidence="1" key="1">
    <citation type="submission" date="2024-03" db="EMBL/GenBank/DDBJ databases">
        <title>Novel Streptomyces species of biotechnological and ecological value are a feature of Machair soil.</title>
        <authorList>
            <person name="Prole J.R."/>
            <person name="Goodfellow M."/>
            <person name="Allenby N."/>
            <person name="Ward A.C."/>
        </authorList>
    </citation>
    <scope>NUCLEOTIDE SEQUENCE</scope>
    <source>
        <strain evidence="1">MS1.AVA.4</strain>
    </source>
</reference>
<comment type="caution">
    <text evidence="1">The sequence shown here is derived from an EMBL/GenBank/DDBJ whole genome shotgun (WGS) entry which is preliminary data.</text>
</comment>
<organism evidence="1 2">
    <name type="scientific">Streptomyces pratisoli</name>
    <dbReference type="NCBI Taxonomy" id="3139917"/>
    <lineage>
        <taxon>Bacteria</taxon>
        <taxon>Bacillati</taxon>
        <taxon>Actinomycetota</taxon>
        <taxon>Actinomycetes</taxon>
        <taxon>Kitasatosporales</taxon>
        <taxon>Streptomycetaceae</taxon>
        <taxon>Streptomyces</taxon>
    </lineage>
</organism>
<keyword evidence="2" id="KW-1185">Reference proteome</keyword>
<sequence>MADERYEWLDQAAAERLLRGEPVEPVGVDARSEAHRLAELLDGARVQGIGAEPLRGEDAALAAFRKARDGGAAELLPTVHLTTEPRPVPWVRSVRWGLAASLAGLMVGGVAVAAGAGVLPAPFGGDNSPQPASSVSAPVDPGPLASKSPADDSGTSQPPASPGTPSAPPSPGDASGGPRDGTSAGAGQGESAGPRDDAKGRDEYNKDWYRRTADACRDYRNGTLDEERRRRLEAAARGADRVKRFCDRVLSSDGRGDDFDGGDSGDGKGDGDSGGGDDGDDGPAGGGGSGPGGVPHLPAMPPAGVRPAPVNPVPAPSITVRPVPWPSVSAPSPSAPSLSASSVSTSLAAVTGGLLAFPANAPF</sequence>
<evidence type="ECO:0000313" key="1">
    <source>
        <dbReference type="EMBL" id="MEJ8659303.1"/>
    </source>
</evidence>